<keyword evidence="16" id="KW-0234">DNA repair</keyword>
<evidence type="ECO:0000313" key="25">
    <source>
        <dbReference type="EMBL" id="GGC78562.1"/>
    </source>
</evidence>
<evidence type="ECO:0000256" key="12">
    <source>
        <dbReference type="ARBA" id="ARBA00022840"/>
    </source>
</evidence>
<proteinExistence type="inferred from homology"/>
<comment type="cofactor">
    <cofactor evidence="1">
        <name>Mn(2+)</name>
        <dbReference type="ChEBI" id="CHEBI:29035"/>
    </cofactor>
</comment>
<reference evidence="26" key="1">
    <citation type="journal article" date="2019" name="Int. J. Syst. Evol. Microbiol.">
        <title>The Global Catalogue of Microorganisms (GCM) 10K type strain sequencing project: providing services to taxonomists for standard genome sequencing and annotation.</title>
        <authorList>
            <consortium name="The Broad Institute Genomics Platform"/>
            <consortium name="The Broad Institute Genome Sequencing Center for Infectious Disease"/>
            <person name="Wu L."/>
            <person name="Ma J."/>
        </authorList>
    </citation>
    <scope>NUCLEOTIDE SEQUENCE [LARGE SCALE GENOMIC DNA]</scope>
    <source>
        <strain evidence="26">CGMCC 1.15480</strain>
    </source>
</reference>
<feature type="region of interest" description="Disordered" evidence="23">
    <location>
        <begin position="325"/>
        <end position="356"/>
    </location>
</feature>
<comment type="caution">
    <text evidence="25">The sequence shown here is derived from an EMBL/GenBank/DDBJ whole genome shotgun (WGS) entry which is preliminary data.</text>
</comment>
<protein>
    <recommendedName>
        <fullName evidence="2">DNA ligase (ATP)</fullName>
        <ecNumber evidence="2">6.5.1.1</ecNumber>
    </recommendedName>
    <alternativeName>
        <fullName evidence="19">NHEJ DNA polymerase</fullName>
    </alternativeName>
</protein>
<dbReference type="EMBL" id="BMJI01000001">
    <property type="protein sequence ID" value="GGC78562.1"/>
    <property type="molecule type" value="Genomic_DNA"/>
</dbReference>
<evidence type="ECO:0000256" key="20">
    <source>
        <dbReference type="ARBA" id="ARBA00034003"/>
    </source>
</evidence>
<keyword evidence="6" id="KW-0540">Nuclease</keyword>
<dbReference type="PROSITE" id="PS00333">
    <property type="entry name" value="DNA_LIGASE_A2"/>
    <property type="match status" value="1"/>
</dbReference>
<dbReference type="CDD" id="cd07971">
    <property type="entry name" value="OBF_DNA_ligase_LigD"/>
    <property type="match status" value="1"/>
</dbReference>
<dbReference type="PROSITE" id="PS50160">
    <property type="entry name" value="DNA_LIGASE_A3"/>
    <property type="match status" value="1"/>
</dbReference>
<evidence type="ECO:0000256" key="11">
    <source>
        <dbReference type="ARBA" id="ARBA00022839"/>
    </source>
</evidence>
<evidence type="ECO:0000256" key="1">
    <source>
        <dbReference type="ARBA" id="ARBA00001936"/>
    </source>
</evidence>
<comment type="catalytic activity">
    <reaction evidence="20">
        <text>ATP + (deoxyribonucleotide)n-3'-hydroxyl + 5'-phospho-(deoxyribonucleotide)m = (deoxyribonucleotide)n+m + AMP + diphosphate.</text>
        <dbReference type="EC" id="6.5.1.1"/>
    </reaction>
</comment>
<dbReference type="NCBIfam" id="NF007210">
    <property type="entry name" value="PRK09632.1"/>
    <property type="match status" value="1"/>
</dbReference>
<dbReference type="InterPro" id="IPR012309">
    <property type="entry name" value="DNA_ligase_ATP-dep_C"/>
</dbReference>
<dbReference type="Gene3D" id="3.30.1490.70">
    <property type="match status" value="1"/>
</dbReference>
<evidence type="ECO:0000256" key="13">
    <source>
        <dbReference type="ARBA" id="ARBA00022932"/>
    </source>
</evidence>
<keyword evidence="8" id="KW-0547">Nucleotide-binding</keyword>
<evidence type="ECO:0000256" key="3">
    <source>
        <dbReference type="ARBA" id="ARBA00022598"/>
    </source>
</evidence>
<keyword evidence="14" id="KW-0238">DNA-binding</keyword>
<evidence type="ECO:0000256" key="14">
    <source>
        <dbReference type="ARBA" id="ARBA00023125"/>
    </source>
</evidence>
<evidence type="ECO:0000256" key="9">
    <source>
        <dbReference type="ARBA" id="ARBA00022763"/>
    </source>
</evidence>
<dbReference type="NCBIfam" id="TIGR02777">
    <property type="entry name" value="LigD_PE_dom"/>
    <property type="match status" value="1"/>
</dbReference>
<keyword evidence="15" id="KW-0233">DNA recombination</keyword>
<evidence type="ECO:0000256" key="6">
    <source>
        <dbReference type="ARBA" id="ARBA00022722"/>
    </source>
</evidence>
<sequence length="834" mass="90630">MAAAQQTVEIGGRRLRVSNLEKVLYPATGTTKAEVLHYYAQVARVLIPQAAWRPVTRKRWVNGVGTAAEPGQVFFRKDLEDAAPEWIPRGRIEHRTSANVYPLANEPAVLAWFGQLAALEIHTPQWRFDPTFRARNPDRMVLDLDPGPGAGLAECAEVARLCRQILDAMALDAVPVTSGSKGIHLYAELDGSVSSEQVSQVAHELARALEADHPDLVVSDMKKTLRAGKVLVDWSQNNANKTTVCPYSLRGREHPTVAAPRTWDELDDPDLDHLDLEAVLERVADGLDPIAAQGWVGSLTTENVGADEPGDEDAGADLLATYRAKRDAGKTPEPVPQRPARGTHGRPSAASDADNPPTFVIQEHHARRLHWDFRLEHAGVLVSWAVPKGPPLSTSENRLAVQTEDHPLEYGTFAGTIPQGEYGGGEVTIWDHGTYELEKWRDGKEVIAVVHGQPDGGLGGVPRRFAFIHATGMGGDAKNWLLHLMKEQPGGEGHADDAATDGDTEPPATVDAVAPMLASAGTVEDLRGADWAFEMKWDGVRVIATVTTDGVTLAARHGTDITATYPELAELADRLDPDVLAAGPVVLDGEVVALGAGNRPDFGRLQNRMGLTRPRDVTAAMRRTPVHVMLFDVLHLGGQSLLRTPYRKRRTLLAEAVREGGHVHVPDAFDGDVEEAVEASQELKLEGVVAKKISSVYQPGQRARTWIKLKNQTHQEVVVIGWRAGRGGRTGGIGSVLVAVPDEDGVLRYAGRVGSGLNDETLTRMARDFASATRTTPAAEGVPAADARDATWVRADRVAEVSYGELTRDHRLRHPVWRGWRPDKDPADVGWEKP</sequence>
<keyword evidence="18" id="KW-0511">Multifunctional enzyme</keyword>
<dbReference type="InterPro" id="IPR014146">
    <property type="entry name" value="LigD_ligase_dom"/>
</dbReference>
<evidence type="ECO:0000256" key="18">
    <source>
        <dbReference type="ARBA" id="ARBA00023268"/>
    </source>
</evidence>
<comment type="similarity">
    <text evidence="22">In the N-terminal section; belongs to the LigD polymerase family.</text>
</comment>
<gene>
    <name evidence="25" type="ORF">GCM10011512_01390</name>
</gene>
<evidence type="ECO:0000256" key="16">
    <source>
        <dbReference type="ARBA" id="ARBA00023204"/>
    </source>
</evidence>
<keyword evidence="11" id="KW-0269">Exonuclease</keyword>
<dbReference type="SUPFAM" id="SSF56091">
    <property type="entry name" value="DNA ligase/mRNA capping enzyme, catalytic domain"/>
    <property type="match status" value="1"/>
</dbReference>
<dbReference type="PANTHER" id="PTHR42705:SF2">
    <property type="entry name" value="BIFUNCTIONAL NON-HOMOLOGOUS END JOINING PROTEIN LIGD"/>
    <property type="match status" value="1"/>
</dbReference>
<dbReference type="Pfam" id="PF01068">
    <property type="entry name" value="DNA_ligase_A_M"/>
    <property type="match status" value="1"/>
</dbReference>
<keyword evidence="13" id="KW-0239">DNA-directed DNA polymerase</keyword>
<evidence type="ECO:0000256" key="21">
    <source>
        <dbReference type="ARBA" id="ARBA00049981"/>
    </source>
</evidence>
<keyword evidence="12" id="KW-0067">ATP-binding</keyword>
<evidence type="ECO:0000256" key="7">
    <source>
        <dbReference type="ARBA" id="ARBA00022723"/>
    </source>
</evidence>
<evidence type="ECO:0000313" key="26">
    <source>
        <dbReference type="Proteomes" id="UP000597761"/>
    </source>
</evidence>
<dbReference type="RefSeq" id="WP_188664820.1">
    <property type="nucleotide sequence ID" value="NZ_BMJI01000001.1"/>
</dbReference>
<evidence type="ECO:0000256" key="4">
    <source>
        <dbReference type="ARBA" id="ARBA00022679"/>
    </source>
</evidence>
<dbReference type="SUPFAM" id="SSF50249">
    <property type="entry name" value="Nucleic acid-binding proteins"/>
    <property type="match status" value="1"/>
</dbReference>
<evidence type="ECO:0000256" key="2">
    <source>
        <dbReference type="ARBA" id="ARBA00012727"/>
    </source>
</evidence>
<dbReference type="PROSITE" id="PS00697">
    <property type="entry name" value="DNA_LIGASE_A1"/>
    <property type="match status" value="1"/>
</dbReference>
<dbReference type="CDD" id="cd04863">
    <property type="entry name" value="MtLigD_Pol_like"/>
    <property type="match status" value="1"/>
</dbReference>
<name>A0ABQ1NLT6_9MICC</name>
<dbReference type="InterPro" id="IPR016059">
    <property type="entry name" value="DNA_ligase_ATP-dep_CS"/>
</dbReference>
<evidence type="ECO:0000259" key="24">
    <source>
        <dbReference type="PROSITE" id="PS50160"/>
    </source>
</evidence>
<dbReference type="NCBIfam" id="TIGR02779">
    <property type="entry name" value="NHEJ_ligase_lig"/>
    <property type="match status" value="1"/>
</dbReference>
<evidence type="ECO:0000256" key="5">
    <source>
        <dbReference type="ARBA" id="ARBA00022695"/>
    </source>
</evidence>
<evidence type="ECO:0000256" key="19">
    <source>
        <dbReference type="ARBA" id="ARBA00029943"/>
    </source>
</evidence>
<keyword evidence="3 25" id="KW-0436">Ligase</keyword>
<evidence type="ECO:0000256" key="15">
    <source>
        <dbReference type="ARBA" id="ARBA00023172"/>
    </source>
</evidence>
<keyword evidence="17" id="KW-0464">Manganese</keyword>
<dbReference type="InterPro" id="IPR052171">
    <property type="entry name" value="NHEJ_LigD"/>
</dbReference>
<evidence type="ECO:0000256" key="8">
    <source>
        <dbReference type="ARBA" id="ARBA00022741"/>
    </source>
</evidence>
<dbReference type="Gene3D" id="3.90.920.10">
    <property type="entry name" value="DNA primase, PRIM domain"/>
    <property type="match status" value="1"/>
</dbReference>
<dbReference type="Pfam" id="PF04679">
    <property type="entry name" value="DNA_ligase_A_C"/>
    <property type="match status" value="1"/>
</dbReference>
<dbReference type="Pfam" id="PF21686">
    <property type="entry name" value="LigD_Prim-Pol"/>
    <property type="match status" value="1"/>
</dbReference>
<dbReference type="GO" id="GO:0016874">
    <property type="term" value="F:ligase activity"/>
    <property type="evidence" value="ECO:0007669"/>
    <property type="project" value="UniProtKB-KW"/>
</dbReference>
<dbReference type="InterPro" id="IPR012340">
    <property type="entry name" value="NA-bd_OB-fold"/>
</dbReference>
<dbReference type="CDD" id="cd07906">
    <property type="entry name" value="Adenylation_DNA_ligase_LigD_LigC"/>
    <property type="match status" value="1"/>
</dbReference>
<evidence type="ECO:0000256" key="17">
    <source>
        <dbReference type="ARBA" id="ARBA00023211"/>
    </source>
</evidence>
<keyword evidence="5" id="KW-0548">Nucleotidyltransferase</keyword>
<dbReference type="InterPro" id="IPR033649">
    <property type="entry name" value="MtLigD_Pol-like"/>
</dbReference>
<dbReference type="InterPro" id="IPR014144">
    <property type="entry name" value="LigD_PE_domain"/>
</dbReference>
<keyword evidence="7" id="KW-0479">Metal-binding</keyword>
<dbReference type="PANTHER" id="PTHR42705">
    <property type="entry name" value="BIFUNCTIONAL NON-HOMOLOGOUS END JOINING PROTEIN LIGD"/>
    <property type="match status" value="1"/>
</dbReference>
<dbReference type="Proteomes" id="UP000597761">
    <property type="component" value="Unassembled WGS sequence"/>
</dbReference>
<dbReference type="NCBIfam" id="TIGR02778">
    <property type="entry name" value="ligD_pol"/>
    <property type="match status" value="1"/>
</dbReference>
<evidence type="ECO:0000256" key="22">
    <source>
        <dbReference type="ARBA" id="ARBA00049990"/>
    </source>
</evidence>
<organism evidence="25 26">
    <name type="scientific">Tersicoccus solisilvae</name>
    <dbReference type="NCBI Taxonomy" id="1882339"/>
    <lineage>
        <taxon>Bacteria</taxon>
        <taxon>Bacillati</taxon>
        <taxon>Actinomycetota</taxon>
        <taxon>Actinomycetes</taxon>
        <taxon>Micrococcales</taxon>
        <taxon>Micrococcaceae</taxon>
        <taxon>Tersicoccus</taxon>
    </lineage>
</organism>
<keyword evidence="10" id="KW-0378">Hydrolase</keyword>
<dbReference type="InterPro" id="IPR014145">
    <property type="entry name" value="LigD_pol_dom"/>
</dbReference>
<evidence type="ECO:0000256" key="23">
    <source>
        <dbReference type="SAM" id="MobiDB-lite"/>
    </source>
</evidence>
<accession>A0ABQ1NLT6</accession>
<evidence type="ECO:0000256" key="10">
    <source>
        <dbReference type="ARBA" id="ARBA00022801"/>
    </source>
</evidence>
<feature type="domain" description="ATP-dependent DNA ligase family profile" evidence="24">
    <location>
        <begin position="619"/>
        <end position="742"/>
    </location>
</feature>
<dbReference type="Pfam" id="PF13298">
    <property type="entry name" value="LigD_N"/>
    <property type="match status" value="1"/>
</dbReference>
<keyword evidence="4" id="KW-0808">Transferase</keyword>
<dbReference type="InterPro" id="IPR012310">
    <property type="entry name" value="DNA_ligase_ATP-dep_cent"/>
</dbReference>
<keyword evidence="26" id="KW-1185">Reference proteome</keyword>
<dbReference type="EC" id="6.5.1.1" evidence="2"/>
<keyword evidence="9" id="KW-0227">DNA damage</keyword>
<comment type="similarity">
    <text evidence="21">In the C-terminal section; belongs to the ATP-dependent DNA ligase family.</text>
</comment>
<dbReference type="Gene3D" id="2.40.50.140">
    <property type="entry name" value="Nucleic acid-binding proteins"/>
    <property type="match status" value="1"/>
</dbReference>
<dbReference type="Gene3D" id="3.30.470.30">
    <property type="entry name" value="DNA ligase/mRNA capping enzyme"/>
    <property type="match status" value="1"/>
</dbReference>